<organism evidence="1 2">
    <name type="scientific">Caenorhabditis japonica</name>
    <dbReference type="NCBI Taxonomy" id="281687"/>
    <lineage>
        <taxon>Eukaryota</taxon>
        <taxon>Metazoa</taxon>
        <taxon>Ecdysozoa</taxon>
        <taxon>Nematoda</taxon>
        <taxon>Chromadorea</taxon>
        <taxon>Rhabditida</taxon>
        <taxon>Rhabditina</taxon>
        <taxon>Rhabditomorpha</taxon>
        <taxon>Rhabditoidea</taxon>
        <taxon>Rhabditidae</taxon>
        <taxon>Peloderinae</taxon>
        <taxon>Caenorhabditis</taxon>
    </lineage>
</organism>
<evidence type="ECO:0000313" key="2">
    <source>
        <dbReference type="Proteomes" id="UP000005237"/>
    </source>
</evidence>
<reference evidence="2" key="1">
    <citation type="submission" date="2010-08" db="EMBL/GenBank/DDBJ databases">
        <authorList>
            <consortium name="Caenorhabditis japonica Sequencing Consortium"/>
            <person name="Wilson R.K."/>
        </authorList>
    </citation>
    <scope>NUCLEOTIDE SEQUENCE [LARGE SCALE GENOMIC DNA]</scope>
    <source>
        <strain evidence="2">DF5081</strain>
    </source>
</reference>
<evidence type="ECO:0000313" key="1">
    <source>
        <dbReference type="EnsemblMetazoa" id="CJA37888.1"/>
    </source>
</evidence>
<reference evidence="1" key="2">
    <citation type="submission" date="2022-06" db="UniProtKB">
        <authorList>
            <consortium name="EnsemblMetazoa"/>
        </authorList>
    </citation>
    <scope>IDENTIFICATION</scope>
    <source>
        <strain evidence="1">DF5081</strain>
    </source>
</reference>
<name>A0A8R1IP23_CAEJA</name>
<dbReference type="AlphaFoldDB" id="A0A8R1IP23"/>
<protein>
    <submittedName>
        <fullName evidence="1">Uncharacterized protein</fullName>
    </submittedName>
</protein>
<sequence>MVPGAFTGESPDYHSAGKAILRAARLGLAGTLAFANYDGDTRVYATKVIDVKNSTRGTFVMLELSTCNGPAPISSWSRSSPLSMEVAEAGILSLEVKSSKMQSTTLLVTAKLTFSSNERLDDPAAVLNRNGSVWQTFDDSMHQLRTLPEPSSWNGIPPASPATQCMVAIAGGPVVALKKPNRSPVVCSQAGIILSQEQSDYVRTLTETQTAEVIANSPPGVGKSMMVAVA</sequence>
<dbReference type="Proteomes" id="UP000005237">
    <property type="component" value="Unassembled WGS sequence"/>
</dbReference>
<accession>A0A8R1IP23</accession>
<keyword evidence="2" id="KW-1185">Reference proteome</keyword>
<proteinExistence type="predicted"/>
<dbReference type="EnsemblMetazoa" id="CJA37888.1">
    <property type="protein sequence ID" value="CJA37888.1"/>
    <property type="gene ID" value="WBGene00213735"/>
</dbReference>